<dbReference type="EMBL" id="CP015118">
    <property type="protein sequence ID" value="ARN22302.1"/>
    <property type="molecule type" value="Genomic_DNA"/>
</dbReference>
<dbReference type="RefSeq" id="WP_085752599.1">
    <property type="nucleotide sequence ID" value="NZ_BSPR01000006.1"/>
</dbReference>
<sequence>MSQPSLSMLIEALQAQPGGEKYEHFLSIFSQSSVGVVVIGAPEGNPGGTLKADGERISLGSSRHGDGKSRVLAFADPKEFIANFGPRFNGEMLGEDVFKVALHNQTCDGILLNSAEAPISLPMERVDIQRFLQSAPPGQDGPAKRPWWKPWKR</sequence>
<dbReference type="AlphaFoldDB" id="A0A1W6LDG9"/>
<accession>A0A1W6LDG9</accession>
<proteinExistence type="predicted"/>
<dbReference type="KEGG" id="rgu:A4W93_21695"/>
<reference evidence="1 2" key="1">
    <citation type="submission" date="2016-04" db="EMBL/GenBank/DDBJ databases">
        <title>Complete genome sequence of natural rubber-degrading, novel Gram-negative bacterium, Rhizobacter gummiphilus strain NS21.</title>
        <authorList>
            <person name="Tabata M."/>
            <person name="Kasai D."/>
            <person name="Fukuda M."/>
        </authorList>
    </citation>
    <scope>NUCLEOTIDE SEQUENCE [LARGE SCALE GENOMIC DNA]</scope>
    <source>
        <strain evidence="1 2">NS21</strain>
    </source>
</reference>
<dbReference type="Proteomes" id="UP000193427">
    <property type="component" value="Chromosome"/>
</dbReference>
<name>A0A1W6LDG9_9BURK</name>
<dbReference type="OrthoDB" id="3296996at2"/>
<evidence type="ECO:0000313" key="1">
    <source>
        <dbReference type="EMBL" id="ARN22302.1"/>
    </source>
</evidence>
<evidence type="ECO:0000313" key="2">
    <source>
        <dbReference type="Proteomes" id="UP000193427"/>
    </source>
</evidence>
<keyword evidence="2" id="KW-1185">Reference proteome</keyword>
<gene>
    <name evidence="1" type="ORF">A4W93_21695</name>
</gene>
<evidence type="ECO:0008006" key="3">
    <source>
        <dbReference type="Google" id="ProtNLM"/>
    </source>
</evidence>
<organism evidence="1 2">
    <name type="scientific">Piscinibacter gummiphilus</name>
    <dbReference type="NCBI Taxonomy" id="946333"/>
    <lineage>
        <taxon>Bacteria</taxon>
        <taxon>Pseudomonadati</taxon>
        <taxon>Pseudomonadota</taxon>
        <taxon>Betaproteobacteria</taxon>
        <taxon>Burkholderiales</taxon>
        <taxon>Sphaerotilaceae</taxon>
        <taxon>Piscinibacter</taxon>
    </lineage>
</organism>
<protein>
    <recommendedName>
        <fullName evidence="3">SseB protein N-terminal domain-containing protein</fullName>
    </recommendedName>
</protein>